<accession>A0AAW9CWH8</accession>
<dbReference type="EMBL" id="QXCT01000002">
    <property type="protein sequence ID" value="MDW9255280.1"/>
    <property type="molecule type" value="Genomic_DNA"/>
</dbReference>
<evidence type="ECO:0000313" key="2">
    <source>
        <dbReference type="Proteomes" id="UP001272137"/>
    </source>
</evidence>
<reference evidence="1" key="1">
    <citation type="submission" date="2018-08" db="EMBL/GenBank/DDBJ databases">
        <title>Identification of Burkholderia cepacia strains that express a Burkholderia pseudomallei-like capsular polysaccharide.</title>
        <authorList>
            <person name="Burtnick M.N."/>
            <person name="Vongsouvath M."/>
            <person name="Newton P."/>
            <person name="Wuthiekanun V."/>
            <person name="Limmathurotsakul D."/>
            <person name="Brett P.J."/>
            <person name="Chantratita N."/>
            <person name="Dance D.A."/>
        </authorList>
    </citation>
    <scope>NUCLEOTIDE SEQUENCE</scope>
    <source>
        <strain evidence="1">SBXCC001</strain>
    </source>
</reference>
<proteinExistence type="predicted"/>
<dbReference type="Proteomes" id="UP001272137">
    <property type="component" value="Unassembled WGS sequence"/>
</dbReference>
<protein>
    <submittedName>
        <fullName evidence="1">Polysaccharide export protein</fullName>
    </submittedName>
</protein>
<sequence length="102" mass="10643">MGAITLAGCSSIPTSGASSAQITRAAESPSGIQIVDVTEDVARQLFADRNTADFVTALGDGASFRQQLGVGDTIQVSIWEAPPATLLVRLSRKGVRGRRTRA</sequence>
<gene>
    <name evidence="1" type="ORF">C7S16_2000</name>
</gene>
<evidence type="ECO:0000313" key="1">
    <source>
        <dbReference type="EMBL" id="MDW9255280.1"/>
    </source>
</evidence>
<organism evidence="1 2">
    <name type="scientific">Burkholderia thailandensis</name>
    <dbReference type="NCBI Taxonomy" id="57975"/>
    <lineage>
        <taxon>Bacteria</taxon>
        <taxon>Pseudomonadati</taxon>
        <taxon>Pseudomonadota</taxon>
        <taxon>Betaproteobacteria</taxon>
        <taxon>Burkholderiales</taxon>
        <taxon>Burkholderiaceae</taxon>
        <taxon>Burkholderia</taxon>
        <taxon>pseudomallei group</taxon>
    </lineage>
</organism>
<dbReference type="AlphaFoldDB" id="A0AAW9CWH8"/>
<comment type="caution">
    <text evidence="1">The sequence shown here is derived from an EMBL/GenBank/DDBJ whole genome shotgun (WGS) entry which is preliminary data.</text>
</comment>
<name>A0AAW9CWH8_BURTH</name>